<dbReference type="Proteomes" id="UP000030752">
    <property type="component" value="Unassembled WGS sequence"/>
</dbReference>
<evidence type="ECO:0000256" key="2">
    <source>
        <dbReference type="ARBA" id="ARBA00022801"/>
    </source>
</evidence>
<sequence>MLEGLPAAKDKDAKPPVTGTAKVFLNEKTGPPQHLASGFIYGIPDNPLQIPDHFYRDIHFRYTRAGGSQLPSNRGWARSVSDYEARFSSALSNYRTARSHGGQFIYLISDLWGADGGQPKDALWPGDNDDWSHWDNLLTRWIADAQAHDHLDGLVFDIWNEPDLHFFWGRSVERWLRLWSRTYQRLRKELPTLRLTGPSLSAFPSRDNQWWMGYLKHVSETGEVPDQWAWHMESGKTESTMTNSVALFREMLGEHGLSEDAGRADINVNEYATYPEQLPSAGAWWIAQLERQNAWGLRGNWAMGGALHDFMAGLLGKPGAGTDQYELEGTGYWPTAEYQVYLYYAREMVGGRVRTEPTEGAEELGDVYATTDGKVVRVLAGTRARAGKWAVQISGWEKEGKVGVKTLAFSGDEKDHFMKFEAPEVLSEREVELNEGSLLLPVEHQDTTTAFAFEIT</sequence>
<keyword evidence="3" id="KW-0326">Glycosidase</keyword>
<reference evidence="5 6" key="1">
    <citation type="submission" date="2013-03" db="EMBL/GenBank/DDBJ databases">
        <title>The Genome Sequence of Phialophora europaea CBS 101466.</title>
        <authorList>
            <consortium name="The Broad Institute Genomics Platform"/>
            <person name="Cuomo C."/>
            <person name="de Hoog S."/>
            <person name="Gorbushina A."/>
            <person name="Walker B."/>
            <person name="Young S.K."/>
            <person name="Zeng Q."/>
            <person name="Gargeya S."/>
            <person name="Fitzgerald M."/>
            <person name="Haas B."/>
            <person name="Abouelleil A."/>
            <person name="Allen A.W."/>
            <person name="Alvarado L."/>
            <person name="Arachchi H.M."/>
            <person name="Berlin A.M."/>
            <person name="Chapman S.B."/>
            <person name="Gainer-Dewar J."/>
            <person name="Goldberg J."/>
            <person name="Griggs A."/>
            <person name="Gujja S."/>
            <person name="Hansen M."/>
            <person name="Howarth C."/>
            <person name="Imamovic A."/>
            <person name="Ireland A."/>
            <person name="Larimer J."/>
            <person name="McCowan C."/>
            <person name="Murphy C."/>
            <person name="Pearson M."/>
            <person name="Poon T.W."/>
            <person name="Priest M."/>
            <person name="Roberts A."/>
            <person name="Saif S."/>
            <person name="Shea T."/>
            <person name="Sisk P."/>
            <person name="Sykes S."/>
            <person name="Wortman J."/>
            <person name="Nusbaum C."/>
            <person name="Birren B."/>
        </authorList>
    </citation>
    <scope>NUCLEOTIDE SEQUENCE [LARGE SCALE GENOMIC DNA]</scope>
    <source>
        <strain evidence="5 6">CBS 101466</strain>
    </source>
</reference>
<keyword evidence="2" id="KW-0378">Hydrolase</keyword>
<evidence type="ECO:0000256" key="1">
    <source>
        <dbReference type="ARBA" id="ARBA00008875"/>
    </source>
</evidence>
<dbReference type="OrthoDB" id="3445803at2759"/>
<evidence type="ECO:0000313" key="6">
    <source>
        <dbReference type="Proteomes" id="UP000030752"/>
    </source>
</evidence>
<dbReference type="HOGENOM" id="CLU_023231_1_0_1"/>
<feature type="domain" description="Glycosyl hydrolases family 39 N-terminal catalytic" evidence="4">
    <location>
        <begin position="130"/>
        <end position="225"/>
    </location>
</feature>
<dbReference type="VEuPathDB" id="FungiDB:HMPREF1541_04079"/>
<dbReference type="SUPFAM" id="SSF51445">
    <property type="entry name" value="(Trans)glycosidases"/>
    <property type="match status" value="1"/>
</dbReference>
<dbReference type="InterPro" id="IPR049166">
    <property type="entry name" value="GH39_cat"/>
</dbReference>
<dbReference type="EMBL" id="KB822719">
    <property type="protein sequence ID" value="ETN42138.1"/>
    <property type="molecule type" value="Genomic_DNA"/>
</dbReference>
<gene>
    <name evidence="5" type="ORF">HMPREF1541_04079</name>
</gene>
<keyword evidence="6" id="KW-1185">Reference proteome</keyword>
<evidence type="ECO:0000313" key="5">
    <source>
        <dbReference type="EMBL" id="ETN42138.1"/>
    </source>
</evidence>
<dbReference type="AlphaFoldDB" id="W2S263"/>
<organism evidence="5 6">
    <name type="scientific">Cyphellophora europaea (strain CBS 101466)</name>
    <name type="common">Phialophora europaea</name>
    <dbReference type="NCBI Taxonomy" id="1220924"/>
    <lineage>
        <taxon>Eukaryota</taxon>
        <taxon>Fungi</taxon>
        <taxon>Dikarya</taxon>
        <taxon>Ascomycota</taxon>
        <taxon>Pezizomycotina</taxon>
        <taxon>Eurotiomycetes</taxon>
        <taxon>Chaetothyriomycetidae</taxon>
        <taxon>Chaetothyriales</taxon>
        <taxon>Cyphellophoraceae</taxon>
        <taxon>Cyphellophora</taxon>
    </lineage>
</organism>
<dbReference type="Gene3D" id="3.20.20.80">
    <property type="entry name" value="Glycosidases"/>
    <property type="match status" value="1"/>
</dbReference>
<dbReference type="RefSeq" id="XP_008716647.1">
    <property type="nucleotide sequence ID" value="XM_008718425.1"/>
</dbReference>
<accession>W2S263</accession>
<dbReference type="STRING" id="1220924.W2S263"/>
<dbReference type="InParanoid" id="W2S263"/>
<proteinExistence type="inferred from homology"/>
<comment type="similarity">
    <text evidence="1">Belongs to the glycosyl hydrolase 39 family.</text>
</comment>
<name>W2S263_CYPE1</name>
<dbReference type="eggNOG" id="ENOG502RXFG">
    <property type="taxonomic scope" value="Eukaryota"/>
</dbReference>
<protein>
    <recommendedName>
        <fullName evidence="4">Glycosyl hydrolases family 39 N-terminal catalytic domain-containing protein</fullName>
    </recommendedName>
</protein>
<evidence type="ECO:0000256" key="3">
    <source>
        <dbReference type="ARBA" id="ARBA00023295"/>
    </source>
</evidence>
<dbReference type="Pfam" id="PF01229">
    <property type="entry name" value="Glyco_hydro_39"/>
    <property type="match status" value="1"/>
</dbReference>
<dbReference type="GO" id="GO:0016798">
    <property type="term" value="F:hydrolase activity, acting on glycosyl bonds"/>
    <property type="evidence" value="ECO:0007669"/>
    <property type="project" value="UniProtKB-KW"/>
</dbReference>
<dbReference type="InterPro" id="IPR017853">
    <property type="entry name" value="GH"/>
</dbReference>
<dbReference type="GeneID" id="19971418"/>
<evidence type="ECO:0000259" key="4">
    <source>
        <dbReference type="Pfam" id="PF01229"/>
    </source>
</evidence>